<dbReference type="GeneID" id="80557499"/>
<feature type="compositionally biased region" description="Basic residues" evidence="1">
    <location>
        <begin position="493"/>
        <end position="506"/>
    </location>
</feature>
<evidence type="ECO:0000313" key="2">
    <source>
        <dbReference type="EMBL" id="QNQ74053.1"/>
    </source>
</evidence>
<name>A0A7H0RQZ9_9VIRU</name>
<accession>A0A7H0RQZ9</accession>
<sequence>MHQQTNYPMVKKLMIESQSGNGRCYLRLIPLIRAFERMDAHLLEDVIIEMTRVLGSNPLGMNVLKALYMADCTSSGDIDSGLSIEIDDVTIPSSFIEHVMNSQVRFGFEELSGVMHVTYYLLSPNPEDSGEDSPVQSEFGWASRFIIQQMCNNGRQIGADELDDLFGSILAVPQNEAQYHGDNYKNPQLYSSDHEIRETQSRVEDIYNKMEQRANRNPSTLNESENRDLRERLVRMEEKMQSLLTVKEHSVLPDDSSSNIGRYKKRFMPNGYNAGTQLQPMQEDQEEFGDDVQPVYVMSKGRTVLSVGDNITRPAFVKDVTVGFRKTNDMVKTENQVLSTIHPINGLATPFKLNRLNLLIHFHTAISNVLPRIGREDYIKMMWYISKYKSSTPSEELAFQVVSKTFNLSEMIVVANPYKLPFIEVGMQVNDPTIVKCFTMLRNEYEQLWFEEMKHLWVPDFHNTFHQFVEGKMTGNTSKSRIIDEDSSSNRVRTNRGGHYERKRSKGSSSVFSLRG</sequence>
<dbReference type="EMBL" id="MT188508">
    <property type="protein sequence ID" value="QNQ74053.1"/>
    <property type="molecule type" value="Genomic_RNA"/>
</dbReference>
<reference evidence="2" key="1">
    <citation type="journal article" date="2020" name="Virus Evol.">
        <title>Analysis of the virome associated to grapevine downy mildew lesions reveals new mycovirus lineages.</title>
        <authorList>
            <person name="Chiapello M."/>
            <person name="Rodriguez-Romero J."/>
            <person name="Ayllon M.A."/>
            <person name="Turina M."/>
        </authorList>
    </citation>
    <scope>NUCLEOTIDE SEQUENCE</scope>
    <source>
        <strain evidence="2">DN25562_c0_g1_i2</strain>
    </source>
</reference>
<feature type="region of interest" description="Disordered" evidence="1">
    <location>
        <begin position="479"/>
        <end position="516"/>
    </location>
</feature>
<keyword evidence="3" id="KW-1185">Reference proteome</keyword>
<protein>
    <submittedName>
        <fullName evidence="2">NS</fullName>
    </submittedName>
</protein>
<proteinExistence type="predicted"/>
<dbReference type="RefSeq" id="YP_010840343.1">
    <property type="nucleotide sequence ID" value="NC_078632.1"/>
</dbReference>
<feature type="compositionally biased region" description="Polar residues" evidence="1">
    <location>
        <begin position="507"/>
        <end position="516"/>
    </location>
</feature>
<dbReference type="KEGG" id="vg:80557499"/>
<evidence type="ECO:0000313" key="3">
    <source>
        <dbReference type="Proteomes" id="UP001055369"/>
    </source>
</evidence>
<dbReference type="Proteomes" id="UP001055369">
    <property type="component" value="Genome"/>
</dbReference>
<evidence type="ECO:0000256" key="1">
    <source>
        <dbReference type="SAM" id="MobiDB-lite"/>
    </source>
</evidence>
<organism evidence="2 3">
    <name type="scientific">Plasmopara viticola lesion associated mycobunyavirales-like virus 4</name>
    <dbReference type="NCBI Taxonomy" id="2689127"/>
    <lineage>
        <taxon>Viruses</taxon>
        <taxon>Riboviria</taxon>
        <taxon>Orthornavirae</taxon>
        <taxon>Negarnaviricota</taxon>
        <taxon>Polyploviricotina</taxon>
        <taxon>Bunyaviricetes</taxon>
        <taxon>Hareavirales</taxon>
        <taxon>Discoviridae</taxon>
        <taxon>Orthodiscovirus</taxon>
        <taxon>Orthodiscovirus iberiae</taxon>
    </lineage>
</organism>